<dbReference type="InterPro" id="IPR036864">
    <property type="entry name" value="Zn2-C6_fun-type_DNA-bd_sf"/>
</dbReference>
<name>A0A1E3PTY0_LIPST</name>
<feature type="compositionally biased region" description="Polar residues" evidence="3">
    <location>
        <begin position="151"/>
        <end position="168"/>
    </location>
</feature>
<comment type="subcellular location">
    <subcellularLocation>
        <location evidence="1">Nucleus</location>
    </subcellularLocation>
</comment>
<dbReference type="Pfam" id="PF11951">
    <property type="entry name" value="Fungal_trans_2"/>
    <property type="match status" value="1"/>
</dbReference>
<dbReference type="GO" id="GO:0045944">
    <property type="term" value="P:positive regulation of transcription by RNA polymerase II"/>
    <property type="evidence" value="ECO:0007669"/>
    <property type="project" value="TreeGrafter"/>
</dbReference>
<dbReference type="GO" id="GO:0000981">
    <property type="term" value="F:DNA-binding transcription factor activity, RNA polymerase II-specific"/>
    <property type="evidence" value="ECO:0007669"/>
    <property type="project" value="InterPro"/>
</dbReference>
<dbReference type="SMART" id="SM00066">
    <property type="entry name" value="GAL4"/>
    <property type="match status" value="1"/>
</dbReference>
<accession>A0A1E3PTY0</accession>
<keyword evidence="6" id="KW-1185">Reference proteome</keyword>
<keyword evidence="2" id="KW-0539">Nucleus</keyword>
<evidence type="ECO:0000313" key="5">
    <source>
        <dbReference type="EMBL" id="ODQ68889.1"/>
    </source>
</evidence>
<proteinExistence type="predicted"/>
<dbReference type="AlphaFoldDB" id="A0A1E3PTY0"/>
<dbReference type="CDD" id="cd12148">
    <property type="entry name" value="fungal_TF_MHR"/>
    <property type="match status" value="1"/>
</dbReference>
<dbReference type="EMBL" id="KV454308">
    <property type="protein sequence ID" value="ODQ68889.1"/>
    <property type="molecule type" value="Genomic_DNA"/>
</dbReference>
<dbReference type="InterPro" id="IPR021858">
    <property type="entry name" value="Fun_TF"/>
</dbReference>
<dbReference type="SUPFAM" id="SSF57701">
    <property type="entry name" value="Zn2/Cys6 DNA-binding domain"/>
    <property type="match status" value="1"/>
</dbReference>
<feature type="compositionally biased region" description="Basic and acidic residues" evidence="3">
    <location>
        <begin position="172"/>
        <end position="181"/>
    </location>
</feature>
<dbReference type="Gene3D" id="4.10.240.10">
    <property type="entry name" value="Zn(2)-C6 fungal-type DNA-binding domain"/>
    <property type="match status" value="1"/>
</dbReference>
<dbReference type="Proteomes" id="UP000094385">
    <property type="component" value="Unassembled WGS sequence"/>
</dbReference>
<dbReference type="GO" id="GO:0000976">
    <property type="term" value="F:transcription cis-regulatory region binding"/>
    <property type="evidence" value="ECO:0007669"/>
    <property type="project" value="TreeGrafter"/>
</dbReference>
<evidence type="ECO:0000256" key="3">
    <source>
        <dbReference type="SAM" id="MobiDB-lite"/>
    </source>
</evidence>
<feature type="domain" description="Zn(2)-C6 fungal-type" evidence="4">
    <location>
        <begin position="17"/>
        <end position="47"/>
    </location>
</feature>
<dbReference type="OrthoDB" id="415590at2759"/>
<dbReference type="PROSITE" id="PS50048">
    <property type="entry name" value="ZN2_CY6_FUNGAL_2"/>
    <property type="match status" value="1"/>
</dbReference>
<dbReference type="Pfam" id="PF00172">
    <property type="entry name" value="Zn_clus"/>
    <property type="match status" value="1"/>
</dbReference>
<dbReference type="PANTHER" id="PTHR37534">
    <property type="entry name" value="TRANSCRIPTIONAL ACTIVATOR PROTEIN UGA3"/>
    <property type="match status" value="1"/>
</dbReference>
<sequence length="726" mass="81000">MGQKTTVEPPRKRVRTGCLTCRARHRKCDEAKPVCDNCRSRTLECQWAVNGQFSESYSRYLSPTGHFSVVPSLCDNEILIVDEGSKFIGRSPSLRHQQSVGCYTKQQGAGKPFQFLNRSPKASHFRLSNDGSILSPENSSSSAGSDGFSPRTLSHCTQTNEGTTSRTFKMQDVQHGRHDNRSNSYSESPSLGRASLGSILNESSPANSTANKDDTNDGDAAMMSNSSVGSDVSPAESTVPFRGDVDTSLSVERTMPQRGALPISQIIGSDFVSIREIGNNIEVTERTEIESPESVAISAVNAGDLLEPRYAMEYSAYHDLHDALRDYMLTSAKSVASSPRPHVGPPDVIIGPSPEQNEILLNGSTLSQSETARLLRNYVDEVASWLDMFDNNRYFAVYLPQMALKSKALYYSLLAISSRQLERVDPNYPSDVTLELYQQSIQYLLPTVQCRNIETIAACVVLCCLEMMSSSPQNWRRHLEGCAALFSSAGINGFCGDLGQALFWCFARMDLSCAVIGEESTIVKISDWLPPGESLEVAGQLFKKREPYDMYANYAVFLCSRVTNLIATDYHVTGDSYDNEWERLWKELRIWFDERPVEMKSLLSFNEQDGEPFPTILYGNGPAISGNQLYHTACILLMQNKPRSIKISRGIPSMLWHAKQICAISLSNTHHGCWNNALQPLWIAGRLMSHHSEHVTILQLLNTIEKNTGWAMNWRGEDLKEWWGMH</sequence>
<evidence type="ECO:0000256" key="1">
    <source>
        <dbReference type="ARBA" id="ARBA00004123"/>
    </source>
</evidence>
<feature type="compositionally biased region" description="Low complexity" evidence="3">
    <location>
        <begin position="135"/>
        <end position="149"/>
    </location>
</feature>
<dbReference type="InterPro" id="IPR001138">
    <property type="entry name" value="Zn2Cys6_DnaBD"/>
</dbReference>
<evidence type="ECO:0000313" key="6">
    <source>
        <dbReference type="Proteomes" id="UP000094385"/>
    </source>
</evidence>
<feature type="compositionally biased region" description="Polar residues" evidence="3">
    <location>
        <begin position="198"/>
        <end position="210"/>
    </location>
</feature>
<gene>
    <name evidence="5" type="ORF">LIPSTDRAFT_76637</name>
</gene>
<dbReference type="GO" id="GO:0008270">
    <property type="term" value="F:zinc ion binding"/>
    <property type="evidence" value="ECO:0007669"/>
    <property type="project" value="InterPro"/>
</dbReference>
<dbReference type="STRING" id="675824.A0A1E3PTY0"/>
<dbReference type="PROSITE" id="PS00463">
    <property type="entry name" value="ZN2_CY6_FUNGAL_1"/>
    <property type="match status" value="1"/>
</dbReference>
<protein>
    <recommendedName>
        <fullName evidence="4">Zn(2)-C6 fungal-type domain-containing protein</fullName>
    </recommendedName>
</protein>
<evidence type="ECO:0000256" key="2">
    <source>
        <dbReference type="ARBA" id="ARBA00023242"/>
    </source>
</evidence>
<evidence type="ECO:0000259" key="4">
    <source>
        <dbReference type="PROSITE" id="PS50048"/>
    </source>
</evidence>
<reference evidence="5 6" key="1">
    <citation type="journal article" date="2016" name="Proc. Natl. Acad. Sci. U.S.A.">
        <title>Comparative genomics of biotechnologically important yeasts.</title>
        <authorList>
            <person name="Riley R."/>
            <person name="Haridas S."/>
            <person name="Wolfe K.H."/>
            <person name="Lopes M.R."/>
            <person name="Hittinger C.T."/>
            <person name="Goeker M."/>
            <person name="Salamov A.A."/>
            <person name="Wisecaver J.H."/>
            <person name="Long T.M."/>
            <person name="Calvey C.H."/>
            <person name="Aerts A.L."/>
            <person name="Barry K.W."/>
            <person name="Choi C."/>
            <person name="Clum A."/>
            <person name="Coughlan A.Y."/>
            <person name="Deshpande S."/>
            <person name="Douglass A.P."/>
            <person name="Hanson S.J."/>
            <person name="Klenk H.-P."/>
            <person name="LaButti K.M."/>
            <person name="Lapidus A."/>
            <person name="Lindquist E.A."/>
            <person name="Lipzen A.M."/>
            <person name="Meier-Kolthoff J.P."/>
            <person name="Ohm R.A."/>
            <person name="Otillar R.P."/>
            <person name="Pangilinan J.L."/>
            <person name="Peng Y."/>
            <person name="Rokas A."/>
            <person name="Rosa C.A."/>
            <person name="Scheuner C."/>
            <person name="Sibirny A.A."/>
            <person name="Slot J.C."/>
            <person name="Stielow J.B."/>
            <person name="Sun H."/>
            <person name="Kurtzman C.P."/>
            <person name="Blackwell M."/>
            <person name="Grigoriev I.V."/>
            <person name="Jeffries T.W."/>
        </authorList>
    </citation>
    <scope>NUCLEOTIDE SEQUENCE [LARGE SCALE GENOMIC DNA]</scope>
    <source>
        <strain evidence="5 6">NRRL Y-11557</strain>
    </source>
</reference>
<organism evidence="5 6">
    <name type="scientific">Lipomyces starkeyi NRRL Y-11557</name>
    <dbReference type="NCBI Taxonomy" id="675824"/>
    <lineage>
        <taxon>Eukaryota</taxon>
        <taxon>Fungi</taxon>
        <taxon>Dikarya</taxon>
        <taxon>Ascomycota</taxon>
        <taxon>Saccharomycotina</taxon>
        <taxon>Lipomycetes</taxon>
        <taxon>Lipomycetales</taxon>
        <taxon>Lipomycetaceae</taxon>
        <taxon>Lipomyces</taxon>
    </lineage>
</organism>
<feature type="region of interest" description="Disordered" evidence="3">
    <location>
        <begin position="126"/>
        <end position="241"/>
    </location>
</feature>
<dbReference type="GO" id="GO:0005634">
    <property type="term" value="C:nucleus"/>
    <property type="evidence" value="ECO:0007669"/>
    <property type="project" value="UniProtKB-SubCell"/>
</dbReference>
<dbReference type="PANTHER" id="PTHR37534:SF4">
    <property type="entry name" value="ZN(II)2CYS6 TRANSCRIPTION FACTOR (EUROFUNG)"/>
    <property type="match status" value="1"/>
</dbReference>
<dbReference type="CDD" id="cd00067">
    <property type="entry name" value="GAL4"/>
    <property type="match status" value="1"/>
</dbReference>